<reference evidence="2 3" key="1">
    <citation type="submission" date="2016-06" db="EMBL/GenBank/DDBJ databases">
        <title>Evolution of pathogenesis and genome organization in the Tremellales.</title>
        <authorList>
            <person name="Cuomo C."/>
            <person name="Litvintseva A."/>
            <person name="Heitman J."/>
            <person name="Chen Y."/>
            <person name="Sun S."/>
            <person name="Springer D."/>
            <person name="Dromer F."/>
            <person name="Young S."/>
            <person name="Zeng Q."/>
            <person name="Chapman S."/>
            <person name="Gujja S."/>
            <person name="Saif S."/>
            <person name="Birren B."/>
        </authorList>
    </citation>
    <scope>NUCLEOTIDE SEQUENCE [LARGE SCALE GENOMIC DNA]</scope>
    <source>
        <strain evidence="2 3">CBS 6039</strain>
    </source>
</reference>
<dbReference type="OrthoDB" id="2564640at2759"/>
<dbReference type="EMBL" id="AWGJ01000012">
    <property type="protein sequence ID" value="ODN74099.1"/>
    <property type="molecule type" value="Genomic_DNA"/>
</dbReference>
<feature type="compositionally biased region" description="Low complexity" evidence="1">
    <location>
        <begin position="768"/>
        <end position="789"/>
    </location>
</feature>
<dbReference type="RefSeq" id="XP_018989961.1">
    <property type="nucleotide sequence ID" value="XM_019142318.1"/>
</dbReference>
<comment type="caution">
    <text evidence="2">The sequence shown here is derived from an EMBL/GenBank/DDBJ whole genome shotgun (WGS) entry which is preliminary data.</text>
</comment>
<accession>A0A1E3HCN0</accession>
<protein>
    <recommendedName>
        <fullName evidence="4">F-box domain-containing protein</fullName>
    </recommendedName>
</protein>
<feature type="compositionally biased region" description="Low complexity" evidence="1">
    <location>
        <begin position="871"/>
        <end position="884"/>
    </location>
</feature>
<evidence type="ECO:0000256" key="1">
    <source>
        <dbReference type="SAM" id="MobiDB-lite"/>
    </source>
</evidence>
<evidence type="ECO:0000313" key="3">
    <source>
        <dbReference type="Proteomes" id="UP000094065"/>
    </source>
</evidence>
<gene>
    <name evidence="2" type="ORF">L202_07559</name>
</gene>
<sequence>MAVPPPRVAIAAPALPTDRPVPTTSPSPDPAVTPGGTRNGQTLRPDTDALQWIPRNGARSKTGKDKAGWGNLPVEILHRVLSFARDDISLDLILESFYGERSARPNEIALALVHRVWFCRMRLVSSGWRSAVDSHSFWPDYTLIIDPSRHHASTISDLHSARLTPSTPTFPTLFHRARNTTLSSCLACRLNHPSRLGYYPAVAKRMTYTSRFGFAPTCDKHAGTFCTSCLRESEPLAGRNSISGGIISSTPSPREYGMSLMLSPCNLGDVDERGVERPPRALVCPDCRRQSIWNQIQLNLVACARGTYLRGNRAPWLSNEKLKDYVDFNVGTAFEMGYAAVEEQWLKDHTRWDELFETALALQNHERALKLQFMTTATEETKSQRDERVARLAELRGEDSNGRETEEDAMEMEALYRSWWREIEEEELSSDEEEDDELLNEKYRLKLKIGCINDFVSDRIRYAFWVLPSDELEKLVSDDQSRKSDRSGAIHTSLLDIATNFTHPFAGFVPFAYQPNHAYIDTVGFMAIQPSPAPEIARLESPADPFYPPDRLLRQLDSAFTEVLTRRTGGALYNVAHFVRQSCASDEEAEHECESLKVEDILSRLTAWEVWVPRALAEGVLDAERDKEEAELRAAQRVWEEESGPEIVVVDESKEEEDGTAVHEQMSSDEKSSSSSATLGKRKSSRPASPHDKRQRASPTTPPAQISADATLLEVTLEPSQGLKRKAPPSPASHHIDKNRKEVTPPPGPTFEVGKDGGLEMKRTRVESLAAGDDSSVAASSAPVSPTPVAKVLDDVSERTSSTETVGDVPVTPQESWVLADGEGEAVLKDASMEVEEEELFEVRLEEKARAPLQARPDEEQLAAGPATPRSPSTISGVSSVPTGSPSPPLARELSPVSHARSRLGNYMTRTEHIVPFIPLTSIPIQLPPTHPLAGHGPVSLPINLGQGANRALLAAFYESRADLRECKCRICERARKKAWDNLEAMRQLVASGEIGWEALLS</sequence>
<feature type="region of interest" description="Disordered" evidence="1">
    <location>
        <begin position="643"/>
        <end position="706"/>
    </location>
</feature>
<proteinExistence type="predicted"/>
<feature type="compositionally biased region" description="Basic and acidic residues" evidence="1">
    <location>
        <begin position="753"/>
        <end position="766"/>
    </location>
</feature>
<evidence type="ECO:0008006" key="4">
    <source>
        <dbReference type="Google" id="ProtNLM"/>
    </source>
</evidence>
<evidence type="ECO:0000313" key="2">
    <source>
        <dbReference type="EMBL" id="ODN74099.1"/>
    </source>
</evidence>
<dbReference type="Proteomes" id="UP000094065">
    <property type="component" value="Unassembled WGS sequence"/>
</dbReference>
<organism evidence="2 3">
    <name type="scientific">Cryptococcus amylolentus CBS 6039</name>
    <dbReference type="NCBI Taxonomy" id="1295533"/>
    <lineage>
        <taxon>Eukaryota</taxon>
        <taxon>Fungi</taxon>
        <taxon>Dikarya</taxon>
        <taxon>Basidiomycota</taxon>
        <taxon>Agaricomycotina</taxon>
        <taxon>Tremellomycetes</taxon>
        <taxon>Tremellales</taxon>
        <taxon>Cryptococcaceae</taxon>
        <taxon>Cryptococcus</taxon>
    </lineage>
</organism>
<dbReference type="AlphaFoldDB" id="A0A1E3HCN0"/>
<name>A0A1E3HCN0_9TREE</name>
<keyword evidence="3" id="KW-1185">Reference proteome</keyword>
<dbReference type="STRING" id="1295533.A0A1E3HCN0"/>
<feature type="compositionally biased region" description="Basic and acidic residues" evidence="1">
    <location>
        <begin position="734"/>
        <end position="743"/>
    </location>
</feature>
<dbReference type="GeneID" id="30158868"/>
<feature type="region of interest" description="Disordered" evidence="1">
    <location>
        <begin position="720"/>
        <end position="789"/>
    </location>
</feature>
<feature type="region of interest" description="Disordered" evidence="1">
    <location>
        <begin position="851"/>
        <end position="894"/>
    </location>
</feature>
<feature type="region of interest" description="Disordered" evidence="1">
    <location>
        <begin position="1"/>
        <end position="65"/>
    </location>
</feature>